<proteinExistence type="predicted"/>
<gene>
    <name evidence="1" type="ORF">RFI_25628</name>
</gene>
<dbReference type="OMA" id="WRVCILE"/>
<evidence type="ECO:0000313" key="1">
    <source>
        <dbReference type="EMBL" id="ETO11750.1"/>
    </source>
</evidence>
<dbReference type="Gene3D" id="1.20.120.520">
    <property type="entry name" value="nmb1532 protein domain like"/>
    <property type="match status" value="1"/>
</dbReference>
<organism evidence="1 2">
    <name type="scientific">Reticulomyxa filosa</name>
    <dbReference type="NCBI Taxonomy" id="46433"/>
    <lineage>
        <taxon>Eukaryota</taxon>
        <taxon>Sar</taxon>
        <taxon>Rhizaria</taxon>
        <taxon>Retaria</taxon>
        <taxon>Foraminifera</taxon>
        <taxon>Monothalamids</taxon>
        <taxon>Reticulomyxidae</taxon>
        <taxon>Reticulomyxa</taxon>
    </lineage>
</organism>
<protein>
    <submittedName>
        <fullName evidence="1">Uncharacterized protein</fullName>
    </submittedName>
</protein>
<reference evidence="1 2" key="1">
    <citation type="journal article" date="2013" name="Curr. Biol.">
        <title>The Genome of the Foraminiferan Reticulomyxa filosa.</title>
        <authorList>
            <person name="Glockner G."/>
            <person name="Hulsmann N."/>
            <person name="Schleicher M."/>
            <person name="Noegel A.A."/>
            <person name="Eichinger L."/>
            <person name="Gallinger C."/>
            <person name="Pawlowski J."/>
            <person name="Sierra R."/>
            <person name="Euteneuer U."/>
            <person name="Pillet L."/>
            <person name="Moustafa A."/>
            <person name="Platzer M."/>
            <person name="Groth M."/>
            <person name="Szafranski K."/>
            <person name="Schliwa M."/>
        </authorList>
    </citation>
    <scope>NUCLEOTIDE SEQUENCE [LARGE SCALE GENOMIC DNA]</scope>
</reference>
<accession>X6MFD1</accession>
<dbReference type="Proteomes" id="UP000023152">
    <property type="component" value="Unassembled WGS sequence"/>
</dbReference>
<evidence type="ECO:0000313" key="2">
    <source>
        <dbReference type="Proteomes" id="UP000023152"/>
    </source>
</evidence>
<name>X6MFD1_RETFI</name>
<dbReference type="EMBL" id="ASPP01022091">
    <property type="protein sequence ID" value="ETO11750.1"/>
    <property type="molecule type" value="Genomic_DNA"/>
</dbReference>
<keyword evidence="2" id="KW-1185">Reference proteome</keyword>
<dbReference type="AlphaFoldDB" id="X6MFD1"/>
<comment type="caution">
    <text evidence="1">The sequence shown here is derived from an EMBL/GenBank/DDBJ whole genome shotgun (WGS) entry which is preliminary data.</text>
</comment>
<sequence length="164" mass="18892">MTENLHKYARVNNWGALESIDTNQAFIDELVRNFDEFLRDLEDHLSEEERFTPGLLEEGKFTLQEHDQIVQQIIRDQGLGGNALSLPLMLYAMHSWAGVEDLDKYMMPNIPGPIKYLNKNSWFPKWRVCILENYDAVKSNNKEKVVLQYNTGCCGGCCNCCVLL</sequence>